<evidence type="ECO:0000313" key="1">
    <source>
        <dbReference type="EMBL" id="QHS78142.1"/>
    </source>
</evidence>
<proteinExistence type="predicted"/>
<organism evidence="1">
    <name type="scientific">viral metagenome</name>
    <dbReference type="NCBI Taxonomy" id="1070528"/>
    <lineage>
        <taxon>unclassified sequences</taxon>
        <taxon>metagenomes</taxon>
        <taxon>organismal metagenomes</taxon>
    </lineage>
</organism>
<sequence length="32" mass="4062">MFFFIWEGEVLNFFLKTQLLRSFFSLFKTYNF</sequence>
<reference evidence="1" key="1">
    <citation type="journal article" date="2020" name="Nature">
        <title>Giant virus diversity and host interactions through global metagenomics.</title>
        <authorList>
            <person name="Schulz F."/>
            <person name="Roux S."/>
            <person name="Paez-Espino D."/>
            <person name="Jungbluth S."/>
            <person name="Walsh D.A."/>
            <person name="Denef V.J."/>
            <person name="McMahon K.D."/>
            <person name="Konstantinidis K.T."/>
            <person name="Eloe-Fadrosh E.A."/>
            <person name="Kyrpides N.C."/>
            <person name="Woyke T."/>
        </authorList>
    </citation>
    <scope>NUCLEOTIDE SEQUENCE</scope>
    <source>
        <strain evidence="1">GVMAG-S-1021933-23</strain>
    </source>
</reference>
<accession>A0A6C0AEM8</accession>
<dbReference type="AlphaFoldDB" id="A0A6C0AEM8"/>
<protein>
    <submittedName>
        <fullName evidence="1">Uncharacterized protein</fullName>
    </submittedName>
</protein>
<name>A0A6C0AEM8_9ZZZZ</name>
<dbReference type="EMBL" id="MN740594">
    <property type="protein sequence ID" value="QHS78142.1"/>
    <property type="molecule type" value="Genomic_DNA"/>
</dbReference>